<reference evidence="2 3" key="1">
    <citation type="journal article" date="2015" name="Nature">
        <title>rRNA introns, odd ribosomes, and small enigmatic genomes across a large radiation of phyla.</title>
        <authorList>
            <person name="Brown C.T."/>
            <person name="Hug L.A."/>
            <person name="Thomas B.C."/>
            <person name="Sharon I."/>
            <person name="Castelle C.J."/>
            <person name="Singh A."/>
            <person name="Wilkins M.J."/>
            <person name="Williams K.H."/>
            <person name="Banfield J.F."/>
        </authorList>
    </citation>
    <scope>NUCLEOTIDE SEQUENCE [LARGE SCALE GENOMIC DNA]</scope>
</reference>
<dbReference type="AlphaFoldDB" id="A0A837I571"/>
<sequence length="269" mass="29324">MKFLARLILILLFIPVFIIFLFAVNLRFQLLTPSFWDKTLSSGDTFRALSASINKNLEKQAIDEGGRAGDVEILTNLITPENLEETFNKNINNFLRYANGRANDLIVYVPVNKIPLPLLSTGFDKIKTEMSLTELLKEFNVQGVSPSQIQMVSKLGPVSWIVFAGVTLFLALLLFLLYASVGSGKRLAAPGMALFISGLLALTAAGAGTVLRINMAKDLPVSPVMGDSIIGIVVPPIIQGVLTLWLYFAASAVILGLLLFFVKKPPVKD</sequence>
<dbReference type="EMBL" id="LCHK01000016">
    <property type="protein sequence ID" value="KKT32386.1"/>
    <property type="molecule type" value="Genomic_DNA"/>
</dbReference>
<keyword evidence="1" id="KW-0812">Transmembrane</keyword>
<protein>
    <submittedName>
        <fullName evidence="2">Uncharacterized protein</fullName>
    </submittedName>
</protein>
<gene>
    <name evidence="2" type="ORF">UW20_C0016G0011</name>
</gene>
<evidence type="ECO:0000256" key="1">
    <source>
        <dbReference type="SAM" id="Phobius"/>
    </source>
</evidence>
<accession>A0A837I571</accession>
<feature type="transmembrane region" description="Helical" evidence="1">
    <location>
        <begin position="6"/>
        <end position="28"/>
    </location>
</feature>
<name>A0A837I571_9BACT</name>
<evidence type="ECO:0000313" key="3">
    <source>
        <dbReference type="Proteomes" id="UP000034012"/>
    </source>
</evidence>
<evidence type="ECO:0000313" key="2">
    <source>
        <dbReference type="EMBL" id="KKT32386.1"/>
    </source>
</evidence>
<keyword evidence="1" id="KW-0472">Membrane</keyword>
<feature type="transmembrane region" description="Helical" evidence="1">
    <location>
        <begin position="244"/>
        <end position="262"/>
    </location>
</feature>
<organism evidence="2 3">
    <name type="scientific">Candidatus Woesebacteria bacterium GW2011_GWB1_44_11</name>
    <dbReference type="NCBI Taxonomy" id="1618579"/>
    <lineage>
        <taxon>Bacteria</taxon>
        <taxon>Candidatus Woeseibacteriota</taxon>
    </lineage>
</organism>
<feature type="transmembrane region" description="Helical" evidence="1">
    <location>
        <begin position="187"/>
        <end position="207"/>
    </location>
</feature>
<keyword evidence="1" id="KW-1133">Transmembrane helix</keyword>
<feature type="transmembrane region" description="Helical" evidence="1">
    <location>
        <begin position="158"/>
        <end position="181"/>
    </location>
</feature>
<dbReference type="Proteomes" id="UP000034012">
    <property type="component" value="Unassembled WGS sequence"/>
</dbReference>
<proteinExistence type="predicted"/>
<comment type="caution">
    <text evidence="2">The sequence shown here is derived from an EMBL/GenBank/DDBJ whole genome shotgun (WGS) entry which is preliminary data.</text>
</comment>